<feature type="transmembrane region" description="Helical" evidence="1">
    <location>
        <begin position="6"/>
        <end position="26"/>
    </location>
</feature>
<dbReference type="EMBL" id="UINC01007814">
    <property type="protein sequence ID" value="SVA35201.1"/>
    <property type="molecule type" value="Genomic_DNA"/>
</dbReference>
<protein>
    <recommendedName>
        <fullName evidence="2">DUF2231 domain-containing protein</fullName>
    </recommendedName>
</protein>
<keyword evidence="1" id="KW-0472">Membrane</keyword>
<evidence type="ECO:0000259" key="2">
    <source>
        <dbReference type="Pfam" id="PF09990"/>
    </source>
</evidence>
<keyword evidence="1" id="KW-1133">Transmembrane helix</keyword>
<accession>A0A381V5D3</accession>
<organism evidence="3">
    <name type="scientific">marine metagenome</name>
    <dbReference type="NCBI Taxonomy" id="408172"/>
    <lineage>
        <taxon>unclassified sequences</taxon>
        <taxon>metagenomes</taxon>
        <taxon>ecological metagenomes</taxon>
    </lineage>
</organism>
<proteinExistence type="predicted"/>
<dbReference type="Pfam" id="PF09990">
    <property type="entry name" value="DUF2231"/>
    <property type="match status" value="1"/>
</dbReference>
<feature type="transmembrane region" description="Helical" evidence="1">
    <location>
        <begin position="113"/>
        <end position="132"/>
    </location>
</feature>
<feature type="domain" description="DUF2231" evidence="2">
    <location>
        <begin position="5"/>
        <end position="136"/>
    </location>
</feature>
<gene>
    <name evidence="3" type="ORF">METZ01_LOCUS88055</name>
</gene>
<dbReference type="AlphaFoldDB" id="A0A381V5D3"/>
<evidence type="ECO:0000313" key="3">
    <source>
        <dbReference type="EMBL" id="SVA35201.1"/>
    </source>
</evidence>
<dbReference type="InterPro" id="IPR019251">
    <property type="entry name" value="DUF2231_TM"/>
</dbReference>
<sequence>MNNELHPIIVHFPIALISLAYLYQIITVIKPDAVPQHLNLWILIPASISTLPAVITGEKAEESVTELCAEAHETIENHELFANITTWGILVLTGAWIYLTLQGHADQRVQRLLLAFLTLIFVSVCITGYLGGELVHVWDI</sequence>
<keyword evidence="1" id="KW-0812">Transmembrane</keyword>
<evidence type="ECO:0000256" key="1">
    <source>
        <dbReference type="SAM" id="Phobius"/>
    </source>
</evidence>
<feature type="transmembrane region" description="Helical" evidence="1">
    <location>
        <begin position="80"/>
        <end position="101"/>
    </location>
</feature>
<name>A0A381V5D3_9ZZZZ</name>
<reference evidence="3" key="1">
    <citation type="submission" date="2018-05" db="EMBL/GenBank/DDBJ databases">
        <authorList>
            <person name="Lanie J.A."/>
            <person name="Ng W.-L."/>
            <person name="Kazmierczak K.M."/>
            <person name="Andrzejewski T.M."/>
            <person name="Davidsen T.M."/>
            <person name="Wayne K.J."/>
            <person name="Tettelin H."/>
            <person name="Glass J.I."/>
            <person name="Rusch D."/>
            <person name="Podicherti R."/>
            <person name="Tsui H.-C.T."/>
            <person name="Winkler M.E."/>
        </authorList>
    </citation>
    <scope>NUCLEOTIDE SEQUENCE</scope>
</reference>